<accession>A0ABV1WEY0</accession>
<protein>
    <submittedName>
        <fullName evidence="1">Uncharacterized protein</fullName>
    </submittedName>
</protein>
<dbReference type="Proteomes" id="UP001458415">
    <property type="component" value="Unassembled WGS sequence"/>
</dbReference>
<organism evidence="1 2">
    <name type="scientific">Streptomyces carpinensis</name>
    <dbReference type="NCBI Taxonomy" id="66369"/>
    <lineage>
        <taxon>Bacteria</taxon>
        <taxon>Bacillati</taxon>
        <taxon>Actinomycetota</taxon>
        <taxon>Actinomycetes</taxon>
        <taxon>Kitasatosporales</taxon>
        <taxon>Streptomycetaceae</taxon>
        <taxon>Streptomyces</taxon>
    </lineage>
</organism>
<proteinExistence type="predicted"/>
<evidence type="ECO:0000313" key="2">
    <source>
        <dbReference type="Proteomes" id="UP001458415"/>
    </source>
</evidence>
<sequence length="75" mass="8581">MKHATFPPDLIQLQADWFRVYEALAVSGPTHSTALRRELQSLSVRLLWHPYWAGPGRMPAARAELRRQGRRVGAM</sequence>
<gene>
    <name evidence="1" type="ORF">ABT317_38775</name>
</gene>
<evidence type="ECO:0000313" key="1">
    <source>
        <dbReference type="EMBL" id="MER6982751.1"/>
    </source>
</evidence>
<name>A0ABV1WEY0_9ACTN</name>
<reference evidence="1 2" key="1">
    <citation type="submission" date="2024-06" db="EMBL/GenBank/DDBJ databases">
        <title>The Natural Products Discovery Center: Release of the First 8490 Sequenced Strains for Exploring Actinobacteria Biosynthetic Diversity.</title>
        <authorList>
            <person name="Kalkreuter E."/>
            <person name="Kautsar S.A."/>
            <person name="Yang D."/>
            <person name="Bader C.D."/>
            <person name="Teijaro C.N."/>
            <person name="Fluegel L."/>
            <person name="Davis C.M."/>
            <person name="Simpson J.R."/>
            <person name="Lauterbach L."/>
            <person name="Steele A.D."/>
            <person name="Gui C."/>
            <person name="Meng S."/>
            <person name="Li G."/>
            <person name="Viehrig K."/>
            <person name="Ye F."/>
            <person name="Su P."/>
            <person name="Kiefer A.F."/>
            <person name="Nichols A."/>
            <person name="Cepeda A.J."/>
            <person name="Yan W."/>
            <person name="Fan B."/>
            <person name="Jiang Y."/>
            <person name="Adhikari A."/>
            <person name="Zheng C.-J."/>
            <person name="Schuster L."/>
            <person name="Cowan T.M."/>
            <person name="Smanski M.J."/>
            <person name="Chevrette M.G."/>
            <person name="De Carvalho L.P.S."/>
            <person name="Shen B."/>
        </authorList>
    </citation>
    <scope>NUCLEOTIDE SEQUENCE [LARGE SCALE GENOMIC DNA]</scope>
    <source>
        <strain evidence="1 2">NPDC000634</strain>
    </source>
</reference>
<dbReference type="RefSeq" id="WP_086730168.1">
    <property type="nucleotide sequence ID" value="NZ_MUBM01000381.1"/>
</dbReference>
<comment type="caution">
    <text evidence="1">The sequence shown here is derived from an EMBL/GenBank/DDBJ whole genome shotgun (WGS) entry which is preliminary data.</text>
</comment>
<keyword evidence="2" id="KW-1185">Reference proteome</keyword>
<dbReference type="EMBL" id="JBEPCU010001132">
    <property type="protein sequence ID" value="MER6982751.1"/>
    <property type="molecule type" value="Genomic_DNA"/>
</dbReference>